<protein>
    <submittedName>
        <fullName evidence="3">Histidine kinase-like protein</fullName>
    </submittedName>
</protein>
<dbReference type="EMBL" id="VIWT01000001">
    <property type="protein sequence ID" value="TWG00047.1"/>
    <property type="molecule type" value="Genomic_DNA"/>
</dbReference>
<feature type="domain" description="Histidine kinase/HSP90-like ATPase" evidence="2">
    <location>
        <begin position="31"/>
        <end position="139"/>
    </location>
</feature>
<comment type="caution">
    <text evidence="3">The sequence shown here is derived from an EMBL/GenBank/DDBJ whole genome shotgun (WGS) entry which is preliminary data.</text>
</comment>
<evidence type="ECO:0000256" key="1">
    <source>
        <dbReference type="ARBA" id="ARBA00022527"/>
    </source>
</evidence>
<dbReference type="Pfam" id="PF13581">
    <property type="entry name" value="HATPase_c_2"/>
    <property type="match status" value="1"/>
</dbReference>
<accession>A0A561UL17</accession>
<dbReference type="InterPro" id="IPR036890">
    <property type="entry name" value="HATPase_C_sf"/>
</dbReference>
<reference evidence="3 4" key="1">
    <citation type="submission" date="2019-06" db="EMBL/GenBank/DDBJ databases">
        <title>Sequencing the genomes of 1000 actinobacteria strains.</title>
        <authorList>
            <person name="Klenk H.-P."/>
        </authorList>
    </citation>
    <scope>NUCLEOTIDE SEQUENCE [LARGE SCALE GENOMIC DNA]</scope>
    <source>
        <strain evidence="3 4">DSM 44826</strain>
    </source>
</reference>
<dbReference type="InterPro" id="IPR003594">
    <property type="entry name" value="HATPase_dom"/>
</dbReference>
<dbReference type="CDD" id="cd16936">
    <property type="entry name" value="HATPase_RsbW-like"/>
    <property type="match status" value="1"/>
</dbReference>
<dbReference type="PANTHER" id="PTHR35526">
    <property type="entry name" value="ANTI-SIGMA-F FACTOR RSBW-RELATED"/>
    <property type="match status" value="1"/>
</dbReference>
<keyword evidence="4" id="KW-1185">Reference proteome</keyword>
<dbReference type="RefSeq" id="WP_145906208.1">
    <property type="nucleotide sequence ID" value="NZ_BAAAMZ010000026.1"/>
</dbReference>
<evidence type="ECO:0000313" key="4">
    <source>
        <dbReference type="Proteomes" id="UP000317940"/>
    </source>
</evidence>
<organism evidence="3 4">
    <name type="scientific">Kitasatospora viridis</name>
    <dbReference type="NCBI Taxonomy" id="281105"/>
    <lineage>
        <taxon>Bacteria</taxon>
        <taxon>Bacillati</taxon>
        <taxon>Actinomycetota</taxon>
        <taxon>Actinomycetes</taxon>
        <taxon>Kitasatosporales</taxon>
        <taxon>Streptomycetaceae</taxon>
        <taxon>Kitasatospora</taxon>
    </lineage>
</organism>
<dbReference type="Gene3D" id="3.30.565.10">
    <property type="entry name" value="Histidine kinase-like ATPase, C-terminal domain"/>
    <property type="match status" value="1"/>
</dbReference>
<dbReference type="PANTHER" id="PTHR35526:SF3">
    <property type="entry name" value="ANTI-SIGMA-F FACTOR RSBW"/>
    <property type="match status" value="1"/>
</dbReference>
<dbReference type="InterPro" id="IPR050267">
    <property type="entry name" value="Anti-sigma-factor_SerPK"/>
</dbReference>
<gene>
    <name evidence="3" type="ORF">FHX73_113913</name>
</gene>
<name>A0A561UL17_9ACTN</name>
<keyword evidence="1" id="KW-0723">Serine/threonine-protein kinase</keyword>
<sequence length="148" mass="16007">MITTSAVAERDENAPPLVAETWLPRSELSPARARKLLTDLLERVDGGERFSENGRVVVTELVSNAVAHGTERGKKAFVHLEADAGHLLVEVHDASENEPVLRELAITAETGRGMQLVTALAESWGWRLRTPGIGKVVWAIVLPAQGGN</sequence>
<dbReference type="OrthoDB" id="3867457at2"/>
<keyword evidence="3" id="KW-0808">Transferase</keyword>
<dbReference type="GO" id="GO:0004674">
    <property type="term" value="F:protein serine/threonine kinase activity"/>
    <property type="evidence" value="ECO:0007669"/>
    <property type="project" value="UniProtKB-KW"/>
</dbReference>
<proteinExistence type="predicted"/>
<dbReference type="AlphaFoldDB" id="A0A561UL17"/>
<evidence type="ECO:0000313" key="3">
    <source>
        <dbReference type="EMBL" id="TWG00047.1"/>
    </source>
</evidence>
<dbReference type="Proteomes" id="UP000317940">
    <property type="component" value="Unassembled WGS sequence"/>
</dbReference>
<evidence type="ECO:0000259" key="2">
    <source>
        <dbReference type="Pfam" id="PF13581"/>
    </source>
</evidence>
<dbReference type="SUPFAM" id="SSF55874">
    <property type="entry name" value="ATPase domain of HSP90 chaperone/DNA topoisomerase II/histidine kinase"/>
    <property type="match status" value="1"/>
</dbReference>
<keyword evidence="3" id="KW-0418">Kinase</keyword>